<dbReference type="PROSITE" id="PS51371">
    <property type="entry name" value="CBS"/>
    <property type="match status" value="2"/>
</dbReference>
<dbReference type="GO" id="GO:0019146">
    <property type="term" value="F:arabinose-5-phosphate isomerase activity"/>
    <property type="evidence" value="ECO:0007669"/>
    <property type="project" value="UniProtKB-ARBA"/>
</dbReference>
<dbReference type="Gene3D" id="3.10.580.10">
    <property type="entry name" value="CBS-domain"/>
    <property type="match status" value="1"/>
</dbReference>
<dbReference type="InterPro" id="IPR000644">
    <property type="entry name" value="CBS_dom"/>
</dbReference>
<organism evidence="5 6">
    <name type="scientific">Capsulimonas corticalis</name>
    <dbReference type="NCBI Taxonomy" id="2219043"/>
    <lineage>
        <taxon>Bacteria</taxon>
        <taxon>Bacillati</taxon>
        <taxon>Armatimonadota</taxon>
        <taxon>Armatimonadia</taxon>
        <taxon>Capsulimonadales</taxon>
        <taxon>Capsulimonadaceae</taxon>
        <taxon>Capsulimonas</taxon>
    </lineage>
</organism>
<name>A0A402CY63_9BACT</name>
<dbReference type="RefSeq" id="WP_119322297.1">
    <property type="nucleotide sequence ID" value="NZ_AP025739.1"/>
</dbReference>
<evidence type="ECO:0000256" key="4">
    <source>
        <dbReference type="PIRNR" id="PIRNR004692"/>
    </source>
</evidence>
<dbReference type="PIRSF" id="PIRSF004692">
    <property type="entry name" value="KdsD_KpsF"/>
    <property type="match status" value="1"/>
</dbReference>
<dbReference type="InterPro" id="IPR004800">
    <property type="entry name" value="KdsD/KpsF-type"/>
</dbReference>
<dbReference type="InterPro" id="IPR046348">
    <property type="entry name" value="SIS_dom_sf"/>
</dbReference>
<dbReference type="SMART" id="SM00116">
    <property type="entry name" value="CBS"/>
    <property type="match status" value="2"/>
</dbReference>
<dbReference type="CDD" id="cd04604">
    <property type="entry name" value="CBS_pair_SIS_assoc"/>
    <property type="match status" value="1"/>
</dbReference>
<accession>A0A402CY63</accession>
<evidence type="ECO:0000256" key="3">
    <source>
        <dbReference type="ARBA" id="ARBA00023122"/>
    </source>
</evidence>
<keyword evidence="2" id="KW-0677">Repeat</keyword>
<evidence type="ECO:0000256" key="2">
    <source>
        <dbReference type="ARBA" id="ARBA00022737"/>
    </source>
</evidence>
<dbReference type="GO" id="GO:1901135">
    <property type="term" value="P:carbohydrate derivative metabolic process"/>
    <property type="evidence" value="ECO:0007669"/>
    <property type="project" value="InterPro"/>
</dbReference>
<dbReference type="FunFam" id="3.40.50.10490:FF:000011">
    <property type="entry name" value="Arabinose 5-phosphate isomerase"/>
    <property type="match status" value="1"/>
</dbReference>
<dbReference type="InterPro" id="IPR001347">
    <property type="entry name" value="SIS_dom"/>
</dbReference>
<protein>
    <submittedName>
        <fullName evidence="5">Arabinose 5-phosphate isomerase</fullName>
    </submittedName>
</protein>
<dbReference type="InterPro" id="IPR035474">
    <property type="entry name" value="SIS_Kpsf"/>
</dbReference>
<dbReference type="PROSITE" id="PS51464">
    <property type="entry name" value="SIS"/>
    <property type="match status" value="1"/>
</dbReference>
<dbReference type="PANTHER" id="PTHR42745">
    <property type="match status" value="1"/>
</dbReference>
<keyword evidence="3" id="KW-0129">CBS domain</keyword>
<dbReference type="GO" id="GO:0005975">
    <property type="term" value="P:carbohydrate metabolic process"/>
    <property type="evidence" value="ECO:0007669"/>
    <property type="project" value="InterPro"/>
</dbReference>
<gene>
    <name evidence="5" type="primary">kpsF</name>
    <name evidence="5" type="ORF">CCAX7_34720</name>
</gene>
<dbReference type="Proteomes" id="UP000287394">
    <property type="component" value="Chromosome"/>
</dbReference>
<evidence type="ECO:0000313" key="6">
    <source>
        <dbReference type="Proteomes" id="UP000287394"/>
    </source>
</evidence>
<dbReference type="SUPFAM" id="SSF53697">
    <property type="entry name" value="SIS domain"/>
    <property type="match status" value="1"/>
</dbReference>
<keyword evidence="5" id="KW-0413">Isomerase</keyword>
<dbReference type="AlphaFoldDB" id="A0A402CY63"/>
<keyword evidence="6" id="KW-1185">Reference proteome</keyword>
<sequence>MDSVDRDQWLGEGRRVLEEEAQALRSLAARLDSQSWAAAVTLLLEAKGRVVVTGMGKSGAVGHKLAGTLASTGTPALFLHPAEAVHGDLGMLAPADVVIALSYSGETDEIRAILPTINRLNVPIVALTSNKRSTLAQSSAVVLDVAIGQEACPMNLAPTTSTTAMIAMGDALALTVMGARGFDAEDYARLHPAGSLGRRLTLRVADVMRTGENLAIVSQDAVMFDAVFAITNAHAGAAIVVDGDGRLTGLVTDGDIRRHLLDGQDLLQRSVFSVMNRKPGTVASDILAIEGLQRLDDFHPDPGSKAGEAPVVDAEGRPVGMLMLKDLVKAGIVLE</sequence>
<dbReference type="Pfam" id="PF00571">
    <property type="entry name" value="CBS"/>
    <property type="match status" value="2"/>
</dbReference>
<reference evidence="5 6" key="1">
    <citation type="journal article" date="2019" name="Int. J. Syst. Evol. Microbiol.">
        <title>Capsulimonas corticalis gen. nov., sp. nov., an aerobic capsulated bacterium, of a novel bacterial order, Capsulimonadales ord. nov., of the class Armatimonadia of the phylum Armatimonadetes.</title>
        <authorList>
            <person name="Li J."/>
            <person name="Kudo C."/>
            <person name="Tonouchi A."/>
        </authorList>
    </citation>
    <scope>NUCLEOTIDE SEQUENCE [LARGE SCALE GENOMIC DNA]</scope>
    <source>
        <strain evidence="5 6">AX-7</strain>
    </source>
</reference>
<dbReference type="Gene3D" id="3.40.50.10490">
    <property type="entry name" value="Glucose-6-phosphate isomerase like protein, domain 1"/>
    <property type="match status" value="1"/>
</dbReference>
<dbReference type="PANTHER" id="PTHR42745:SF1">
    <property type="entry name" value="ARABINOSE 5-PHOSPHATE ISOMERASE KDSD"/>
    <property type="match status" value="1"/>
</dbReference>
<dbReference type="OrthoDB" id="9762536at2"/>
<dbReference type="GO" id="GO:0097367">
    <property type="term" value="F:carbohydrate derivative binding"/>
    <property type="evidence" value="ECO:0007669"/>
    <property type="project" value="InterPro"/>
</dbReference>
<comment type="similarity">
    <text evidence="1 4">Belongs to the SIS family. GutQ/KpsF subfamily.</text>
</comment>
<dbReference type="EMBL" id="AP025739">
    <property type="protein sequence ID" value="BDI31421.1"/>
    <property type="molecule type" value="Genomic_DNA"/>
</dbReference>
<dbReference type="InterPro" id="IPR046342">
    <property type="entry name" value="CBS_dom_sf"/>
</dbReference>
<dbReference type="CDD" id="cd05014">
    <property type="entry name" value="SIS_Kpsf"/>
    <property type="match status" value="1"/>
</dbReference>
<evidence type="ECO:0000256" key="1">
    <source>
        <dbReference type="ARBA" id="ARBA00008165"/>
    </source>
</evidence>
<dbReference type="InterPro" id="IPR050986">
    <property type="entry name" value="GutQ/KpsF_isomerases"/>
</dbReference>
<dbReference type="NCBIfam" id="TIGR00393">
    <property type="entry name" value="kpsF"/>
    <property type="match status" value="1"/>
</dbReference>
<dbReference type="Pfam" id="PF01380">
    <property type="entry name" value="SIS"/>
    <property type="match status" value="1"/>
</dbReference>
<proteinExistence type="inferred from homology"/>
<dbReference type="KEGG" id="ccot:CCAX7_34720"/>
<evidence type="ECO:0000313" key="5">
    <source>
        <dbReference type="EMBL" id="BDI31421.1"/>
    </source>
</evidence>